<keyword evidence="2" id="KW-1185">Reference proteome</keyword>
<evidence type="ECO:0000313" key="1">
    <source>
        <dbReference type="EMBL" id="CAF4816174.1"/>
    </source>
</evidence>
<feature type="non-terminal residue" evidence="1">
    <location>
        <position position="1"/>
    </location>
</feature>
<gene>
    <name evidence="1" type="ORF">UJA718_LOCUS41954</name>
</gene>
<dbReference type="AlphaFoldDB" id="A0A821Q0D6"/>
<evidence type="ECO:0000313" key="2">
    <source>
        <dbReference type="Proteomes" id="UP000663873"/>
    </source>
</evidence>
<comment type="caution">
    <text evidence="1">The sequence shown here is derived from an EMBL/GenBank/DDBJ whole genome shotgun (WGS) entry which is preliminary data.</text>
</comment>
<sequence>YDLYKQDEVINVHMPNHQFASDHFMLAAKFALKLRKTNVAHQQ</sequence>
<proteinExistence type="predicted"/>
<dbReference type="Proteomes" id="UP000663873">
    <property type="component" value="Unassembled WGS sequence"/>
</dbReference>
<name>A0A821Q0D6_9BILA</name>
<protein>
    <submittedName>
        <fullName evidence="1">Uncharacterized protein</fullName>
    </submittedName>
</protein>
<accession>A0A821Q0D6</accession>
<organism evidence="1 2">
    <name type="scientific">Rotaria socialis</name>
    <dbReference type="NCBI Taxonomy" id="392032"/>
    <lineage>
        <taxon>Eukaryota</taxon>
        <taxon>Metazoa</taxon>
        <taxon>Spiralia</taxon>
        <taxon>Gnathifera</taxon>
        <taxon>Rotifera</taxon>
        <taxon>Eurotatoria</taxon>
        <taxon>Bdelloidea</taxon>
        <taxon>Philodinida</taxon>
        <taxon>Philodinidae</taxon>
        <taxon>Rotaria</taxon>
    </lineage>
</organism>
<dbReference type="EMBL" id="CAJOBP010051789">
    <property type="protein sequence ID" value="CAF4816174.1"/>
    <property type="molecule type" value="Genomic_DNA"/>
</dbReference>
<reference evidence="1" key="1">
    <citation type="submission" date="2021-02" db="EMBL/GenBank/DDBJ databases">
        <authorList>
            <person name="Nowell W R."/>
        </authorList>
    </citation>
    <scope>NUCLEOTIDE SEQUENCE</scope>
</reference>